<protein>
    <submittedName>
        <fullName evidence="1">Uncharacterized protein</fullName>
    </submittedName>
</protein>
<name>A0A6J8E3P1_MYTCO</name>
<organism evidence="1 2">
    <name type="scientific">Mytilus coruscus</name>
    <name type="common">Sea mussel</name>
    <dbReference type="NCBI Taxonomy" id="42192"/>
    <lineage>
        <taxon>Eukaryota</taxon>
        <taxon>Metazoa</taxon>
        <taxon>Spiralia</taxon>
        <taxon>Lophotrochozoa</taxon>
        <taxon>Mollusca</taxon>
        <taxon>Bivalvia</taxon>
        <taxon>Autobranchia</taxon>
        <taxon>Pteriomorphia</taxon>
        <taxon>Mytilida</taxon>
        <taxon>Mytiloidea</taxon>
        <taxon>Mytilidae</taxon>
        <taxon>Mytilinae</taxon>
        <taxon>Mytilus</taxon>
    </lineage>
</organism>
<sequence length="214" mass="24179">MASESPACNICESIISQTIQTDDRKEIQIARHTVNEHFDRLQRELLKELQIIENDKRKEISKILAPVERKEKEIDGLQISLAIIKQHASDLQTFLVSKQIEHELIDTDNLIQSIQNNSELSGVIVSLQTIGMMKSLGNISRFGQTSQSDMSLVRQKIKQAQAKVAVVTKGSLDHQHGTIKTEEDPSFIVTVKPGKDALKSGLNGYTKWFNLRRY</sequence>
<keyword evidence="2" id="KW-1185">Reference proteome</keyword>
<dbReference type="Proteomes" id="UP000507470">
    <property type="component" value="Unassembled WGS sequence"/>
</dbReference>
<dbReference type="EMBL" id="CACVKT020008364">
    <property type="protein sequence ID" value="CAC5414997.1"/>
    <property type="molecule type" value="Genomic_DNA"/>
</dbReference>
<evidence type="ECO:0000313" key="2">
    <source>
        <dbReference type="Proteomes" id="UP000507470"/>
    </source>
</evidence>
<gene>
    <name evidence="1" type="ORF">MCOR_47724</name>
</gene>
<accession>A0A6J8E3P1</accession>
<reference evidence="1 2" key="1">
    <citation type="submission" date="2020-06" db="EMBL/GenBank/DDBJ databases">
        <authorList>
            <person name="Li R."/>
            <person name="Bekaert M."/>
        </authorList>
    </citation>
    <scope>NUCLEOTIDE SEQUENCE [LARGE SCALE GENOMIC DNA]</scope>
    <source>
        <strain evidence="2">wild</strain>
    </source>
</reference>
<evidence type="ECO:0000313" key="1">
    <source>
        <dbReference type="EMBL" id="CAC5414997.1"/>
    </source>
</evidence>
<dbReference type="AlphaFoldDB" id="A0A6J8E3P1"/>
<dbReference type="OrthoDB" id="10670532at2759"/>
<proteinExistence type="predicted"/>